<gene>
    <name evidence="1" type="ORF">BON30_19755</name>
</gene>
<dbReference type="InterPro" id="IPR011009">
    <property type="entry name" value="Kinase-like_dom_sf"/>
</dbReference>
<evidence type="ECO:0000313" key="2">
    <source>
        <dbReference type="Proteomes" id="UP000182229"/>
    </source>
</evidence>
<protein>
    <recommendedName>
        <fullName evidence="3">Aminoglycoside phosphotransferase domain-containing protein</fullName>
    </recommendedName>
</protein>
<dbReference type="AlphaFoldDB" id="A0A1L9BBV5"/>
<reference evidence="1 2" key="2">
    <citation type="submission" date="2016-12" db="EMBL/GenBank/DDBJ databases">
        <title>Draft Genome Sequence of Cystobacter ferrugineus Strain Cbfe23.</title>
        <authorList>
            <person name="Akbar S."/>
            <person name="Dowd S.E."/>
            <person name="Stevens D.C."/>
        </authorList>
    </citation>
    <scope>NUCLEOTIDE SEQUENCE [LARGE SCALE GENOMIC DNA]</scope>
    <source>
        <strain evidence="1 2">Cbfe23</strain>
    </source>
</reference>
<keyword evidence="2" id="KW-1185">Reference proteome</keyword>
<dbReference type="SUPFAM" id="SSF56112">
    <property type="entry name" value="Protein kinase-like (PK-like)"/>
    <property type="match status" value="1"/>
</dbReference>
<accession>A0A1L9BBV5</accession>
<organism evidence="1 2">
    <name type="scientific">Cystobacter ferrugineus</name>
    <dbReference type="NCBI Taxonomy" id="83449"/>
    <lineage>
        <taxon>Bacteria</taxon>
        <taxon>Pseudomonadati</taxon>
        <taxon>Myxococcota</taxon>
        <taxon>Myxococcia</taxon>
        <taxon>Myxococcales</taxon>
        <taxon>Cystobacterineae</taxon>
        <taxon>Archangiaceae</taxon>
        <taxon>Cystobacter</taxon>
    </lineage>
</organism>
<proteinExistence type="predicted"/>
<evidence type="ECO:0000313" key="1">
    <source>
        <dbReference type="EMBL" id="OJH39708.1"/>
    </source>
</evidence>
<dbReference type="EMBL" id="MPIN01000004">
    <property type="protein sequence ID" value="OJH39708.1"/>
    <property type="molecule type" value="Genomic_DNA"/>
</dbReference>
<name>A0A1L9BBV5_9BACT</name>
<evidence type="ECO:0008006" key="3">
    <source>
        <dbReference type="Google" id="ProtNLM"/>
    </source>
</evidence>
<dbReference type="Gene3D" id="3.90.1200.10">
    <property type="match status" value="1"/>
</dbReference>
<dbReference type="STRING" id="83449.BON30_19755"/>
<reference evidence="2" key="1">
    <citation type="submission" date="2016-11" db="EMBL/GenBank/DDBJ databases">
        <authorList>
            <person name="Shukria A."/>
            <person name="Stevens D.C."/>
        </authorList>
    </citation>
    <scope>NUCLEOTIDE SEQUENCE [LARGE SCALE GENOMIC DNA]</scope>
    <source>
        <strain evidence="2">Cbfe23</strain>
    </source>
</reference>
<dbReference type="Proteomes" id="UP000182229">
    <property type="component" value="Unassembled WGS sequence"/>
</dbReference>
<sequence>MGLFKPVQLHHVAILSHPSESCVLVVHSEEGLSLPSFVAEERHPAEVGHVLQRLQGRLGVPMTVLRCLGNFPSKVGAPPDRIYVMESHGPASLRPSEGEWLDMTDPRARELPPVHQRLINSWLEQRGAPRRDGREWSAHGWWDEATAWIARELQVAGWGSVQEIEQLRTWEFSCVLRIRAARGECFFKALPHAHAAEPRLVRRLQQTHPLLIPEVIATDLERRWLLLAAAGGELLERVADPSTWEAAARAYAGLQRQWVGHEALFSLGLNHLPLTALEREFDALLADDAALLLDTPEGLTRAQVGRLRAWAEELKGCCREWASLGIPETLEHGDLWPSNIFTTPSGPVFIDWTDAAIAPPLLGAWMLLEGPQLEALLGRVPGARERVREAYLRPWAEEWGPRTLERAFALARRIAPAFHAWRFHREVLPHLESREIGEVLPFLLKNLLETEQGHAL</sequence>
<comment type="caution">
    <text evidence="1">The sequence shown here is derived from an EMBL/GenBank/DDBJ whole genome shotgun (WGS) entry which is preliminary data.</text>
</comment>